<reference evidence="1" key="2">
    <citation type="journal article" date="2015" name="Fish Shellfish Immunol.">
        <title>Early steps in the European eel (Anguilla anguilla)-Vibrio vulnificus interaction in the gills: Role of the RtxA13 toxin.</title>
        <authorList>
            <person name="Callol A."/>
            <person name="Pajuelo D."/>
            <person name="Ebbesson L."/>
            <person name="Teles M."/>
            <person name="MacKenzie S."/>
            <person name="Amaro C."/>
        </authorList>
    </citation>
    <scope>NUCLEOTIDE SEQUENCE</scope>
</reference>
<dbReference type="AlphaFoldDB" id="A0A0E9T298"/>
<name>A0A0E9T298_ANGAN</name>
<proteinExistence type="predicted"/>
<evidence type="ECO:0000313" key="1">
    <source>
        <dbReference type="EMBL" id="JAH47667.1"/>
    </source>
</evidence>
<organism evidence="1">
    <name type="scientific">Anguilla anguilla</name>
    <name type="common">European freshwater eel</name>
    <name type="synonym">Muraena anguilla</name>
    <dbReference type="NCBI Taxonomy" id="7936"/>
    <lineage>
        <taxon>Eukaryota</taxon>
        <taxon>Metazoa</taxon>
        <taxon>Chordata</taxon>
        <taxon>Craniata</taxon>
        <taxon>Vertebrata</taxon>
        <taxon>Euteleostomi</taxon>
        <taxon>Actinopterygii</taxon>
        <taxon>Neopterygii</taxon>
        <taxon>Teleostei</taxon>
        <taxon>Anguilliformes</taxon>
        <taxon>Anguillidae</taxon>
        <taxon>Anguilla</taxon>
    </lineage>
</organism>
<protein>
    <submittedName>
        <fullName evidence="1">Uncharacterized protein</fullName>
    </submittedName>
</protein>
<dbReference type="EMBL" id="GBXM01060910">
    <property type="protein sequence ID" value="JAH47667.1"/>
    <property type="molecule type" value="Transcribed_RNA"/>
</dbReference>
<accession>A0A0E9T298</accession>
<reference evidence="1" key="1">
    <citation type="submission" date="2014-11" db="EMBL/GenBank/DDBJ databases">
        <authorList>
            <person name="Amaro Gonzalez C."/>
        </authorList>
    </citation>
    <scope>NUCLEOTIDE SEQUENCE</scope>
</reference>
<sequence>MKRDCNLTKAYITCLLSSNY</sequence>